<evidence type="ECO:0000256" key="4">
    <source>
        <dbReference type="ARBA" id="ARBA00005359"/>
    </source>
</evidence>
<evidence type="ECO:0000256" key="11">
    <source>
        <dbReference type="HAMAP-Rule" id="MF_00225"/>
    </source>
</evidence>
<feature type="binding site" evidence="11">
    <location>
        <position position="143"/>
    </location>
    <ligand>
        <name>FMN</name>
        <dbReference type="ChEBI" id="CHEBI:58210"/>
    </ligand>
</feature>
<keyword evidence="7 11" id="KW-0665">Pyrimidine biosynthesis</keyword>
<evidence type="ECO:0000313" key="13">
    <source>
        <dbReference type="EMBL" id="GEJ58067.1"/>
    </source>
</evidence>
<sequence>MLWRALRWLLFRFDPETIHHLAVVALRALGWRPVARRLRRRPRPALEVEALGLRFAHPLGLAAGFDKGEVVAPGLFALGFSHVEIGTLTPRPQPGNDRPRLFRLPEHRALLNRMGFNNGGAEACAARLARLAPEDRPGVVGVNVGRNKVTPNERAEEDYLACIDRLHPFADYLVVNISSPNTPGLRQLQERAALERLLGACAARARALATPRPLLVKLAPDLSDEALDEAVDVALAAGAAGIVATNTTLQRPGAVASHPRAGEAGGLSGAPLAPLARRAIRRIHARAGARLPVVGVGGVMTGADVYDRVRSGATLVQAYTGYIYGGPTFVRDALRDLEALLRRDGFSRLSDAVGADVRATGR</sequence>
<feature type="binding site" evidence="11">
    <location>
        <begin position="63"/>
        <end position="67"/>
    </location>
    <ligand>
        <name>FMN</name>
        <dbReference type="ChEBI" id="CHEBI:58210"/>
    </ligand>
</feature>
<keyword evidence="8 11" id="KW-0560">Oxidoreductase</keyword>
<feature type="binding site" evidence="11">
    <location>
        <position position="269"/>
    </location>
    <ligand>
        <name>FMN</name>
        <dbReference type="ChEBI" id="CHEBI:58210"/>
    </ligand>
</feature>
<accession>A0A7I9VQ22</accession>
<dbReference type="GO" id="GO:0005737">
    <property type="term" value="C:cytoplasm"/>
    <property type="evidence" value="ECO:0007669"/>
    <property type="project" value="InterPro"/>
</dbReference>
<gene>
    <name evidence="11 13" type="primary">pyrD</name>
    <name evidence="13" type="ORF">AMYX_28080</name>
</gene>
<feature type="binding site" evidence="11">
    <location>
        <position position="298"/>
    </location>
    <ligand>
        <name>FMN</name>
        <dbReference type="ChEBI" id="CHEBI:58210"/>
    </ligand>
</feature>
<dbReference type="UniPathway" id="UPA00070">
    <property type="reaction ID" value="UER00946"/>
</dbReference>
<evidence type="ECO:0000256" key="10">
    <source>
        <dbReference type="ARBA" id="ARBA00048639"/>
    </source>
</evidence>
<dbReference type="PROSITE" id="PS00911">
    <property type="entry name" value="DHODEHASE_1"/>
    <property type="match status" value="1"/>
</dbReference>
<dbReference type="InterPro" id="IPR050074">
    <property type="entry name" value="DHO_dehydrogenase"/>
</dbReference>
<dbReference type="InterPro" id="IPR005720">
    <property type="entry name" value="Dihydroorotate_DH_cat"/>
</dbReference>
<dbReference type="EC" id="1.3.5.2" evidence="11"/>
<dbReference type="InterPro" id="IPR005719">
    <property type="entry name" value="Dihydroorotate_DH_2"/>
</dbReference>
<feature type="active site" description="Nucleophile" evidence="11">
    <location>
        <position position="179"/>
    </location>
</feature>
<feature type="binding site" evidence="11">
    <location>
        <position position="87"/>
    </location>
    <ligand>
        <name>FMN</name>
        <dbReference type="ChEBI" id="CHEBI:58210"/>
    </ligand>
</feature>
<feature type="binding site" evidence="11">
    <location>
        <position position="181"/>
    </location>
    <ligand>
        <name>substrate</name>
    </ligand>
</feature>
<keyword evidence="9 11" id="KW-0472">Membrane</keyword>
<evidence type="ECO:0000256" key="7">
    <source>
        <dbReference type="ARBA" id="ARBA00022975"/>
    </source>
</evidence>
<comment type="function">
    <text evidence="1 11">Catalyzes the conversion of dihydroorotate to orotate with quinone as electron acceptor.</text>
</comment>
<feature type="binding site" evidence="11">
    <location>
        <begin position="112"/>
        <end position="116"/>
    </location>
    <ligand>
        <name>substrate</name>
    </ligand>
</feature>
<organism evidence="13 14">
    <name type="scientific">Anaeromyxobacter diazotrophicus</name>
    <dbReference type="NCBI Taxonomy" id="2590199"/>
    <lineage>
        <taxon>Bacteria</taxon>
        <taxon>Pseudomonadati</taxon>
        <taxon>Myxococcota</taxon>
        <taxon>Myxococcia</taxon>
        <taxon>Myxococcales</taxon>
        <taxon>Cystobacterineae</taxon>
        <taxon>Anaeromyxobacteraceae</taxon>
        <taxon>Anaeromyxobacter</taxon>
    </lineage>
</organism>
<name>A0A7I9VQ22_9BACT</name>
<keyword evidence="6 11" id="KW-0288">FMN</keyword>
<comment type="pathway">
    <text evidence="3 11">Pyrimidine metabolism; UMP biosynthesis via de novo pathway; orotate from (S)-dihydroorotate (quinone route): step 1/1.</text>
</comment>
<reference evidence="14" key="1">
    <citation type="journal article" date="2020" name="Appl. Environ. Microbiol.">
        <title>Diazotrophic Anaeromyxobacter Isolates from Soils.</title>
        <authorList>
            <person name="Masuda Y."/>
            <person name="Yamanaka H."/>
            <person name="Xu Z.X."/>
            <person name="Shiratori Y."/>
            <person name="Aono T."/>
            <person name="Amachi S."/>
            <person name="Senoo K."/>
            <person name="Itoh H."/>
        </authorList>
    </citation>
    <scope>NUCLEOTIDE SEQUENCE [LARGE SCALE GENOMIC DNA]</scope>
    <source>
        <strain evidence="14">R267</strain>
    </source>
</reference>
<evidence type="ECO:0000313" key="14">
    <source>
        <dbReference type="Proteomes" id="UP000503640"/>
    </source>
</evidence>
<dbReference type="GO" id="GO:0106430">
    <property type="term" value="F:dihydroorotate dehydrogenase (quinone) activity"/>
    <property type="evidence" value="ECO:0007669"/>
    <property type="project" value="UniProtKB-EC"/>
</dbReference>
<feature type="binding site" evidence="11">
    <location>
        <position position="245"/>
    </location>
    <ligand>
        <name>FMN</name>
        <dbReference type="ChEBI" id="CHEBI:58210"/>
    </ligand>
</feature>
<feature type="binding site" evidence="11">
    <location>
        <position position="176"/>
    </location>
    <ligand>
        <name>substrate</name>
    </ligand>
</feature>
<keyword evidence="11" id="KW-1003">Cell membrane</keyword>
<dbReference type="GO" id="GO:0006207">
    <property type="term" value="P:'de novo' pyrimidine nucleobase biosynthetic process"/>
    <property type="evidence" value="ECO:0007669"/>
    <property type="project" value="UniProtKB-UniRule"/>
</dbReference>
<dbReference type="AlphaFoldDB" id="A0A7I9VQ22"/>
<evidence type="ECO:0000259" key="12">
    <source>
        <dbReference type="Pfam" id="PF01180"/>
    </source>
</evidence>
<evidence type="ECO:0000256" key="5">
    <source>
        <dbReference type="ARBA" id="ARBA00022630"/>
    </source>
</evidence>
<evidence type="ECO:0000256" key="2">
    <source>
        <dbReference type="ARBA" id="ARBA00004370"/>
    </source>
</evidence>
<comment type="caution">
    <text evidence="13">The sequence shown here is derived from an EMBL/GenBank/DDBJ whole genome shotgun (WGS) entry which is preliminary data.</text>
</comment>
<dbReference type="InterPro" id="IPR001295">
    <property type="entry name" value="Dihydroorotate_DH_CS"/>
</dbReference>
<feature type="binding site" evidence="11">
    <location>
        <position position="217"/>
    </location>
    <ligand>
        <name>FMN</name>
        <dbReference type="ChEBI" id="CHEBI:58210"/>
    </ligand>
</feature>
<dbReference type="HAMAP" id="MF_00225">
    <property type="entry name" value="DHO_dh_type2"/>
    <property type="match status" value="1"/>
</dbReference>
<dbReference type="NCBIfam" id="TIGR01036">
    <property type="entry name" value="pyrD_sub2"/>
    <property type="match status" value="1"/>
</dbReference>
<dbReference type="CDD" id="cd04738">
    <property type="entry name" value="DHOD_2_like"/>
    <property type="match status" value="1"/>
</dbReference>
<comment type="catalytic activity">
    <reaction evidence="10 11">
        <text>(S)-dihydroorotate + a quinone = orotate + a quinol</text>
        <dbReference type="Rhea" id="RHEA:30187"/>
        <dbReference type="ChEBI" id="CHEBI:24646"/>
        <dbReference type="ChEBI" id="CHEBI:30839"/>
        <dbReference type="ChEBI" id="CHEBI:30864"/>
        <dbReference type="ChEBI" id="CHEBI:132124"/>
        <dbReference type="EC" id="1.3.5.2"/>
    </reaction>
</comment>
<dbReference type="NCBIfam" id="NF003652">
    <property type="entry name" value="PRK05286.2-5"/>
    <property type="match status" value="1"/>
</dbReference>
<feature type="binding site" evidence="11">
    <location>
        <position position="176"/>
    </location>
    <ligand>
        <name>FMN</name>
        <dbReference type="ChEBI" id="CHEBI:58210"/>
    </ligand>
</feature>
<comment type="subcellular location">
    <subcellularLocation>
        <location evidence="11">Cell membrane</location>
        <topology evidence="11">Peripheral membrane protein</topology>
    </subcellularLocation>
    <subcellularLocation>
        <location evidence="2">Membrane</location>
    </subcellularLocation>
</comment>
<keyword evidence="5 11" id="KW-0285">Flavoprotein</keyword>
<dbReference type="RefSeq" id="WP_176066246.1">
    <property type="nucleotide sequence ID" value="NZ_BJTG01000006.1"/>
</dbReference>
<evidence type="ECO:0000256" key="3">
    <source>
        <dbReference type="ARBA" id="ARBA00005161"/>
    </source>
</evidence>
<comment type="subunit">
    <text evidence="11">Monomer.</text>
</comment>
<dbReference type="PANTHER" id="PTHR48109">
    <property type="entry name" value="DIHYDROOROTATE DEHYDROGENASE (QUINONE), MITOCHONDRIAL-RELATED"/>
    <property type="match status" value="1"/>
</dbReference>
<keyword evidence="14" id="KW-1185">Reference proteome</keyword>
<dbReference type="InterPro" id="IPR013785">
    <property type="entry name" value="Aldolase_TIM"/>
</dbReference>
<evidence type="ECO:0000256" key="8">
    <source>
        <dbReference type="ARBA" id="ARBA00023002"/>
    </source>
</evidence>
<dbReference type="EMBL" id="BJTG01000006">
    <property type="protein sequence ID" value="GEJ58067.1"/>
    <property type="molecule type" value="Genomic_DNA"/>
</dbReference>
<dbReference type="PROSITE" id="PS00912">
    <property type="entry name" value="DHODEHASE_2"/>
    <property type="match status" value="1"/>
</dbReference>
<comment type="cofactor">
    <cofactor evidence="11">
        <name>FMN</name>
        <dbReference type="ChEBI" id="CHEBI:58210"/>
    </cofactor>
    <text evidence="11">Binds 1 FMN per subunit.</text>
</comment>
<dbReference type="NCBIfam" id="NF003645">
    <property type="entry name" value="PRK05286.1-2"/>
    <property type="match status" value="1"/>
</dbReference>
<dbReference type="Proteomes" id="UP000503640">
    <property type="component" value="Unassembled WGS sequence"/>
</dbReference>
<evidence type="ECO:0000256" key="6">
    <source>
        <dbReference type="ARBA" id="ARBA00022643"/>
    </source>
</evidence>
<feature type="binding site" evidence="11">
    <location>
        <position position="67"/>
    </location>
    <ligand>
        <name>substrate</name>
    </ligand>
</feature>
<dbReference type="Gene3D" id="3.20.20.70">
    <property type="entry name" value="Aldolase class I"/>
    <property type="match status" value="1"/>
</dbReference>
<dbReference type="GO" id="GO:0044205">
    <property type="term" value="P:'de novo' UMP biosynthetic process"/>
    <property type="evidence" value="ECO:0007669"/>
    <property type="project" value="UniProtKB-UniRule"/>
</dbReference>
<evidence type="ECO:0000256" key="9">
    <source>
        <dbReference type="ARBA" id="ARBA00023136"/>
    </source>
</evidence>
<comment type="similarity">
    <text evidence="4 11">Belongs to the dihydroorotate dehydrogenase family. Type 2 subfamily.</text>
</comment>
<feature type="domain" description="Dihydroorotate dehydrogenase catalytic" evidence="12">
    <location>
        <begin position="46"/>
        <end position="341"/>
    </location>
</feature>
<proteinExistence type="inferred from homology"/>
<evidence type="ECO:0000256" key="1">
    <source>
        <dbReference type="ARBA" id="ARBA00003125"/>
    </source>
</evidence>
<dbReference type="GO" id="GO:0005886">
    <property type="term" value="C:plasma membrane"/>
    <property type="evidence" value="ECO:0007669"/>
    <property type="project" value="UniProtKB-SubCell"/>
</dbReference>
<dbReference type="SUPFAM" id="SSF51395">
    <property type="entry name" value="FMN-linked oxidoreductases"/>
    <property type="match status" value="1"/>
</dbReference>
<feature type="binding site" evidence="11">
    <location>
        <begin position="246"/>
        <end position="247"/>
    </location>
    <ligand>
        <name>substrate</name>
    </ligand>
</feature>
<dbReference type="PANTHER" id="PTHR48109:SF4">
    <property type="entry name" value="DIHYDROOROTATE DEHYDROGENASE (QUINONE), MITOCHONDRIAL"/>
    <property type="match status" value="1"/>
</dbReference>
<feature type="binding site" evidence="11">
    <location>
        <begin position="319"/>
        <end position="320"/>
    </location>
    <ligand>
        <name>FMN</name>
        <dbReference type="ChEBI" id="CHEBI:58210"/>
    </ligand>
</feature>
<protein>
    <recommendedName>
        <fullName evidence="11">Dihydroorotate dehydrogenase (quinone)</fullName>
        <ecNumber evidence="11">1.3.5.2</ecNumber>
    </recommendedName>
    <alternativeName>
        <fullName evidence="11">DHOdehase</fullName>
        <shortName evidence="11">DHOD</shortName>
        <shortName evidence="11">DHODase</shortName>
    </alternativeName>
    <alternativeName>
        <fullName evidence="11">Dihydroorotate oxidase</fullName>
    </alternativeName>
</protein>
<dbReference type="Pfam" id="PF01180">
    <property type="entry name" value="DHO_dh"/>
    <property type="match status" value="1"/>
</dbReference>